<gene>
    <name evidence="2" type="ORF">TAV2_LOCUS3688</name>
</gene>
<dbReference type="EMBL" id="OU466857">
    <property type="protein sequence ID" value="CAH2034859.1"/>
    <property type="molecule type" value="Genomic_DNA"/>
</dbReference>
<organism evidence="2 3">
    <name type="scientific">Thlaspi arvense</name>
    <name type="common">Field penny-cress</name>
    <dbReference type="NCBI Taxonomy" id="13288"/>
    <lineage>
        <taxon>Eukaryota</taxon>
        <taxon>Viridiplantae</taxon>
        <taxon>Streptophyta</taxon>
        <taxon>Embryophyta</taxon>
        <taxon>Tracheophyta</taxon>
        <taxon>Spermatophyta</taxon>
        <taxon>Magnoliopsida</taxon>
        <taxon>eudicotyledons</taxon>
        <taxon>Gunneridae</taxon>
        <taxon>Pentapetalae</taxon>
        <taxon>rosids</taxon>
        <taxon>malvids</taxon>
        <taxon>Brassicales</taxon>
        <taxon>Brassicaceae</taxon>
        <taxon>Thlaspideae</taxon>
        <taxon>Thlaspi</taxon>
    </lineage>
</organism>
<sequence>RYLVNSNMSLSSVFNLQTTTSCNKSSSSSSSKKERKSGDNVLVSVPTPNIYPYQTQALATIVIKGKLYLFGNKTVAYNPKENRWDAVGETRLTILGWEMVEDMNLKSYCVIDEVTYCYRT</sequence>
<dbReference type="Proteomes" id="UP000836841">
    <property type="component" value="Chromosome 1"/>
</dbReference>
<evidence type="ECO:0000313" key="3">
    <source>
        <dbReference type="Proteomes" id="UP000836841"/>
    </source>
</evidence>
<feature type="region of interest" description="Disordered" evidence="1">
    <location>
        <begin position="18"/>
        <end position="41"/>
    </location>
</feature>
<dbReference type="AlphaFoldDB" id="A0AAU9R7X6"/>
<evidence type="ECO:0000256" key="1">
    <source>
        <dbReference type="SAM" id="MobiDB-lite"/>
    </source>
</evidence>
<protein>
    <submittedName>
        <fullName evidence="2">Uncharacterized protein</fullName>
    </submittedName>
</protein>
<feature type="non-terminal residue" evidence="2">
    <location>
        <position position="1"/>
    </location>
</feature>
<name>A0AAU9R7X6_THLAR</name>
<keyword evidence="3" id="KW-1185">Reference proteome</keyword>
<proteinExistence type="predicted"/>
<reference evidence="2 3" key="1">
    <citation type="submission" date="2022-03" db="EMBL/GenBank/DDBJ databases">
        <authorList>
            <person name="Nunn A."/>
            <person name="Chopra R."/>
            <person name="Nunn A."/>
            <person name="Contreras Garrido A."/>
        </authorList>
    </citation>
    <scope>NUCLEOTIDE SEQUENCE [LARGE SCALE GENOMIC DNA]</scope>
</reference>
<feature type="non-terminal residue" evidence="2">
    <location>
        <position position="120"/>
    </location>
</feature>
<accession>A0AAU9R7X6</accession>
<evidence type="ECO:0000313" key="2">
    <source>
        <dbReference type="EMBL" id="CAH2034859.1"/>
    </source>
</evidence>